<reference evidence="4 6" key="1">
    <citation type="journal article" date="2024" name="Nat. Commun.">
        <title>Phylogenomics reveals the evolutionary origins of lichenization in chlorophyte algae.</title>
        <authorList>
            <person name="Puginier C."/>
            <person name="Libourel C."/>
            <person name="Otte J."/>
            <person name="Skaloud P."/>
            <person name="Haon M."/>
            <person name="Grisel S."/>
            <person name="Petersen M."/>
            <person name="Berrin J.G."/>
            <person name="Delaux P.M."/>
            <person name="Dal Grande F."/>
            <person name="Keller J."/>
        </authorList>
    </citation>
    <scope>NUCLEOTIDE SEQUENCE [LARGE SCALE GENOMIC DNA]</scope>
    <source>
        <strain evidence="4 6">SAG 2036</strain>
    </source>
</reference>
<feature type="compositionally biased region" description="Low complexity" evidence="2">
    <location>
        <begin position="231"/>
        <end position="243"/>
    </location>
</feature>
<comment type="similarity">
    <text evidence="1">Belongs to the PIH1 family.</text>
</comment>
<sequence length="388" mass="42811">MSSDLDVADPDVYRSVIQRLKGQAGAQHSAAQIAALEELYRGATARADAASKTNNYTSITPSPGFCLKTSDKKTGQKVFVNICGHDKVPWPFGWPNDKVPAHIQERWSKSEASKLPDSELCSLPAACGPVCKDQVHAEKPCHTIDFVVNLDLLQAAFENKGLKMYLAHQALECIRDKYDVRLDSRWKLFNSIQYVGDPVRSQRVRKAQKSLITEVQPRDEASQFALRLRSKGSAPAKKAAKPSGKPPQPALPPAAASTEMAAIVMSHSGDPVTDIHTKISIPSSSSPQTWKTDQIKVEVEGLDLHITLPDCRPVHQKLTFHVDHTRASAKLEQRAPPESDRAGALGKQQYDLSLSFPVVMWTDLLPYEMALKEGTFEPVNTAYRELEP</sequence>
<dbReference type="PANTHER" id="PTHR22997">
    <property type="entry name" value="PIH1 DOMAIN-CONTAINING PROTEIN 1"/>
    <property type="match status" value="1"/>
</dbReference>
<dbReference type="Pfam" id="PF08190">
    <property type="entry name" value="PIH1"/>
    <property type="match status" value="1"/>
</dbReference>
<organism evidence="4 6">
    <name type="scientific">Symbiochloris irregularis</name>
    <dbReference type="NCBI Taxonomy" id="706552"/>
    <lineage>
        <taxon>Eukaryota</taxon>
        <taxon>Viridiplantae</taxon>
        <taxon>Chlorophyta</taxon>
        <taxon>core chlorophytes</taxon>
        <taxon>Trebouxiophyceae</taxon>
        <taxon>Trebouxiales</taxon>
        <taxon>Trebouxiaceae</taxon>
        <taxon>Symbiochloris</taxon>
    </lineage>
</organism>
<evidence type="ECO:0000313" key="5">
    <source>
        <dbReference type="EMBL" id="KAK9810689.1"/>
    </source>
</evidence>
<dbReference type="EMBL" id="JALJOQ010000015">
    <property type="protein sequence ID" value="KAK9810689.1"/>
    <property type="molecule type" value="Genomic_DNA"/>
</dbReference>
<feature type="domain" description="PIH1 N-terminal" evidence="3">
    <location>
        <begin position="53"/>
        <end position="209"/>
    </location>
</feature>
<feature type="region of interest" description="Disordered" evidence="2">
    <location>
        <begin position="229"/>
        <end position="257"/>
    </location>
</feature>
<gene>
    <name evidence="4" type="ORF">WJX73_002860</name>
    <name evidence="5" type="ORF">WJX73_010798</name>
</gene>
<dbReference type="Proteomes" id="UP001465755">
    <property type="component" value="Unassembled WGS sequence"/>
</dbReference>
<dbReference type="InterPro" id="IPR012981">
    <property type="entry name" value="PIH1_N"/>
</dbReference>
<comment type="caution">
    <text evidence="4">The sequence shown here is derived from an EMBL/GenBank/DDBJ whole genome shotgun (WGS) entry which is preliminary data.</text>
</comment>
<dbReference type="EMBL" id="JALJOQ010000247">
    <property type="protein sequence ID" value="KAK9787488.1"/>
    <property type="molecule type" value="Genomic_DNA"/>
</dbReference>
<accession>A0AAW1NKI7</accession>
<evidence type="ECO:0000313" key="6">
    <source>
        <dbReference type="Proteomes" id="UP001465755"/>
    </source>
</evidence>
<dbReference type="GO" id="GO:0005737">
    <property type="term" value="C:cytoplasm"/>
    <property type="evidence" value="ECO:0007669"/>
    <property type="project" value="TreeGrafter"/>
</dbReference>
<evidence type="ECO:0000259" key="3">
    <source>
        <dbReference type="Pfam" id="PF08190"/>
    </source>
</evidence>
<dbReference type="InterPro" id="IPR050734">
    <property type="entry name" value="PIH1/Kintoun_subfamily"/>
</dbReference>
<dbReference type="PANTHER" id="PTHR22997:SF11">
    <property type="entry name" value="PIH1 N-TERMINAL DOMAIN-CONTAINING PROTEIN"/>
    <property type="match status" value="1"/>
</dbReference>
<evidence type="ECO:0000313" key="4">
    <source>
        <dbReference type="EMBL" id="KAK9787488.1"/>
    </source>
</evidence>
<evidence type="ECO:0000256" key="2">
    <source>
        <dbReference type="SAM" id="MobiDB-lite"/>
    </source>
</evidence>
<reference evidence="4" key="2">
    <citation type="submission" date="2024-04" db="EMBL/GenBank/DDBJ databases">
        <authorList>
            <person name="Dal Grande F."/>
            <person name="Keller J."/>
            <person name="Delaux P.-M."/>
        </authorList>
    </citation>
    <scope>NUCLEOTIDE SEQUENCE</scope>
    <source>
        <strain evidence="4">SAG 2036</strain>
    </source>
</reference>
<name>A0AAW1NKI7_9CHLO</name>
<evidence type="ECO:0000256" key="1">
    <source>
        <dbReference type="ARBA" id="ARBA00008511"/>
    </source>
</evidence>
<proteinExistence type="inferred from homology"/>
<dbReference type="AlphaFoldDB" id="A0AAW1NKI7"/>
<protein>
    <recommendedName>
        <fullName evidence="3">PIH1 N-terminal domain-containing protein</fullName>
    </recommendedName>
</protein>
<keyword evidence="6" id="KW-1185">Reference proteome</keyword>